<dbReference type="InterPro" id="IPR016193">
    <property type="entry name" value="Cytidine_deaminase-like"/>
</dbReference>
<dbReference type="PIRSF" id="PIRSF015626">
    <property type="entry name" value="FdhD"/>
    <property type="match status" value="1"/>
</dbReference>
<keyword evidence="5" id="KW-1185">Reference proteome</keyword>
<sequence>MQWDSIFLSMTKPVVHTRVKKVGNSGMLDSDDVLATEEPLEIRIISGPTHNRRQQQVSVTMRTPGNDEDLAAGFLFSEGIIHSYDAIAHTKMVTTKEGSIITVTLRENVTPQLGNSQRNFTATAACGMCGKTDIANIHTGASVSKAVIATSADTIFRLPETLRVQQSLFESTGGIHAAALFDNEGELIILQEDIGRHNAVDKVIGKAMREAMFPLDQHLLLLSGRAGFELIQKAAMAGIPVVAAVGAPSSMAVRMAEEWNITLIGFLREQRFNIYSGAHRVEI</sequence>
<evidence type="ECO:0000313" key="4">
    <source>
        <dbReference type="EMBL" id="SHL47002.1"/>
    </source>
</evidence>
<comment type="function">
    <text evidence="3">Required for formate dehydrogenase (FDH) activity. Acts as a sulfur carrier protein that transfers sulfur from IscS to the molybdenum cofactor prior to its insertion into FDH.</text>
</comment>
<feature type="active site" description="Cysteine persulfide intermediate" evidence="3">
    <location>
        <position position="126"/>
    </location>
</feature>
<dbReference type="EMBL" id="FRBL01000003">
    <property type="protein sequence ID" value="SHL47002.1"/>
    <property type="molecule type" value="Genomic_DNA"/>
</dbReference>
<dbReference type="GO" id="GO:0016783">
    <property type="term" value="F:sulfurtransferase activity"/>
    <property type="evidence" value="ECO:0007669"/>
    <property type="project" value="InterPro"/>
</dbReference>
<evidence type="ECO:0000256" key="3">
    <source>
        <dbReference type="HAMAP-Rule" id="MF_00187"/>
    </source>
</evidence>
<dbReference type="Proteomes" id="UP000184420">
    <property type="component" value="Unassembled WGS sequence"/>
</dbReference>
<gene>
    <name evidence="3" type="primary">fdhD</name>
    <name evidence="4" type="ORF">SAMN05444266_103433</name>
</gene>
<dbReference type="GO" id="GO:0005737">
    <property type="term" value="C:cytoplasm"/>
    <property type="evidence" value="ECO:0007669"/>
    <property type="project" value="UniProtKB-SubCell"/>
</dbReference>
<dbReference type="AlphaFoldDB" id="A0A1M7AWA4"/>
<dbReference type="InterPro" id="IPR003786">
    <property type="entry name" value="FdhD"/>
</dbReference>
<keyword evidence="1 3" id="KW-0963">Cytoplasm</keyword>
<name>A0A1M7AWA4_9BACT</name>
<keyword evidence="2 3" id="KW-0501">Molybdenum cofactor biosynthesis</keyword>
<comment type="similarity">
    <text evidence="3">Belongs to the FdhD family.</text>
</comment>
<dbReference type="NCBIfam" id="TIGR00129">
    <property type="entry name" value="fdhD_narQ"/>
    <property type="match status" value="1"/>
</dbReference>
<feature type="binding site" evidence="3">
    <location>
        <begin position="266"/>
        <end position="271"/>
    </location>
    <ligand>
        <name>Mo-bis(molybdopterin guanine dinucleotide)</name>
        <dbReference type="ChEBI" id="CHEBI:60539"/>
    </ligand>
</feature>
<dbReference type="Gene3D" id="3.10.20.10">
    <property type="match status" value="1"/>
</dbReference>
<dbReference type="GO" id="GO:0006777">
    <property type="term" value="P:Mo-molybdopterin cofactor biosynthetic process"/>
    <property type="evidence" value="ECO:0007669"/>
    <property type="project" value="UniProtKB-UniRule"/>
</dbReference>
<evidence type="ECO:0000256" key="2">
    <source>
        <dbReference type="ARBA" id="ARBA00023150"/>
    </source>
</evidence>
<protein>
    <recommendedName>
        <fullName evidence="3">Sulfur carrier protein FdhD</fullName>
    </recommendedName>
</protein>
<accession>A0A1M7AWA4</accession>
<dbReference type="NCBIfam" id="NF001943">
    <property type="entry name" value="PRK00724.1-2"/>
    <property type="match status" value="1"/>
</dbReference>
<dbReference type="GO" id="GO:0097163">
    <property type="term" value="F:sulfur carrier activity"/>
    <property type="evidence" value="ECO:0007669"/>
    <property type="project" value="UniProtKB-UniRule"/>
</dbReference>
<dbReference type="PANTHER" id="PTHR30592:SF1">
    <property type="entry name" value="SULFUR CARRIER PROTEIN FDHD"/>
    <property type="match status" value="1"/>
</dbReference>
<organism evidence="4 5">
    <name type="scientific">Chitinophaga jiangningensis</name>
    <dbReference type="NCBI Taxonomy" id="1419482"/>
    <lineage>
        <taxon>Bacteria</taxon>
        <taxon>Pseudomonadati</taxon>
        <taxon>Bacteroidota</taxon>
        <taxon>Chitinophagia</taxon>
        <taxon>Chitinophagales</taxon>
        <taxon>Chitinophagaceae</taxon>
        <taxon>Chitinophaga</taxon>
    </lineage>
</organism>
<evidence type="ECO:0000313" key="5">
    <source>
        <dbReference type="Proteomes" id="UP000184420"/>
    </source>
</evidence>
<proteinExistence type="inferred from homology"/>
<comment type="subcellular location">
    <subcellularLocation>
        <location evidence="3">Cytoplasm</location>
    </subcellularLocation>
</comment>
<dbReference type="PANTHER" id="PTHR30592">
    <property type="entry name" value="FORMATE DEHYDROGENASE"/>
    <property type="match status" value="1"/>
</dbReference>
<dbReference type="STRING" id="1419482.SAMN05444266_103433"/>
<dbReference type="Pfam" id="PF02634">
    <property type="entry name" value="FdhD-NarQ"/>
    <property type="match status" value="1"/>
</dbReference>
<dbReference type="HAMAP" id="MF_00187">
    <property type="entry name" value="FdhD"/>
    <property type="match status" value="1"/>
</dbReference>
<dbReference type="SUPFAM" id="SSF53927">
    <property type="entry name" value="Cytidine deaminase-like"/>
    <property type="match status" value="1"/>
</dbReference>
<dbReference type="Gene3D" id="3.40.140.10">
    <property type="entry name" value="Cytidine Deaminase, domain 2"/>
    <property type="match status" value="1"/>
</dbReference>
<evidence type="ECO:0000256" key="1">
    <source>
        <dbReference type="ARBA" id="ARBA00022490"/>
    </source>
</evidence>
<reference evidence="4 5" key="1">
    <citation type="submission" date="2016-11" db="EMBL/GenBank/DDBJ databases">
        <authorList>
            <person name="Jaros S."/>
            <person name="Januszkiewicz K."/>
            <person name="Wedrychowicz H."/>
        </authorList>
    </citation>
    <scope>NUCLEOTIDE SEQUENCE [LARGE SCALE GENOMIC DNA]</scope>
    <source>
        <strain evidence="4 5">DSM 27406</strain>
    </source>
</reference>